<dbReference type="Pfam" id="PF00440">
    <property type="entry name" value="TetR_N"/>
    <property type="match status" value="1"/>
</dbReference>
<comment type="caution">
    <text evidence="4">The sequence shown here is derived from an EMBL/GenBank/DDBJ whole genome shotgun (WGS) entry which is preliminary data.</text>
</comment>
<dbReference type="Gene3D" id="1.10.357.10">
    <property type="entry name" value="Tetracycline Repressor, domain 2"/>
    <property type="match status" value="1"/>
</dbReference>
<evidence type="ECO:0000256" key="1">
    <source>
        <dbReference type="ARBA" id="ARBA00023125"/>
    </source>
</evidence>
<dbReference type="InterPro" id="IPR036271">
    <property type="entry name" value="Tet_transcr_reg_TetR-rel_C_sf"/>
</dbReference>
<dbReference type="SUPFAM" id="SSF48498">
    <property type="entry name" value="Tetracyclin repressor-like, C-terminal domain"/>
    <property type="match status" value="1"/>
</dbReference>
<organism evidence="4 5">
    <name type="scientific">Pseudomonas typographi</name>
    <dbReference type="NCBI Taxonomy" id="2715964"/>
    <lineage>
        <taxon>Bacteria</taxon>
        <taxon>Pseudomonadati</taxon>
        <taxon>Pseudomonadota</taxon>
        <taxon>Gammaproteobacteria</taxon>
        <taxon>Pseudomonadales</taxon>
        <taxon>Pseudomonadaceae</taxon>
        <taxon>Pseudomonas</taxon>
    </lineage>
</organism>
<protein>
    <submittedName>
        <fullName evidence="4">TetR/AcrR family transcriptional regulator</fullName>
    </submittedName>
</protein>
<dbReference type="PANTHER" id="PTHR30328:SF54">
    <property type="entry name" value="HTH-TYPE TRANSCRIPTIONAL REPRESSOR SCO4008"/>
    <property type="match status" value="1"/>
</dbReference>
<reference evidence="4 5" key="1">
    <citation type="journal article" date="2020" name="Insects">
        <title>Bacteria Belonging to Pseudomonas typographi sp. nov. from the Bark Beetle Ips typographus Have Genomic Potential to Aid in the Host Ecology.</title>
        <authorList>
            <person name="Peral-Aranega E."/>
            <person name="Saati-Santamaria Z."/>
            <person name="Kolarik M."/>
            <person name="Rivas R."/>
            <person name="Garcia-Fraile P."/>
        </authorList>
    </citation>
    <scope>NUCLEOTIDE SEQUENCE [LARGE SCALE GENOMIC DNA]</scope>
    <source>
        <strain evidence="4 5">CA3A</strain>
    </source>
</reference>
<dbReference type="Proteomes" id="UP000805841">
    <property type="component" value="Unassembled WGS sequence"/>
</dbReference>
<dbReference type="InterPro" id="IPR009057">
    <property type="entry name" value="Homeodomain-like_sf"/>
</dbReference>
<dbReference type="PRINTS" id="PR00455">
    <property type="entry name" value="HTHTETR"/>
</dbReference>
<proteinExistence type="predicted"/>
<evidence type="ECO:0000313" key="4">
    <source>
        <dbReference type="EMBL" id="MBD1598381.1"/>
    </source>
</evidence>
<feature type="domain" description="HTH tetR-type" evidence="3">
    <location>
        <begin position="31"/>
        <end position="91"/>
    </location>
</feature>
<dbReference type="InterPro" id="IPR050109">
    <property type="entry name" value="HTH-type_TetR-like_transc_reg"/>
</dbReference>
<gene>
    <name evidence="4" type="ORF">HAQ05_06635</name>
</gene>
<keyword evidence="1 2" id="KW-0238">DNA-binding</keyword>
<name>A0ABR7YYU4_9PSED</name>
<evidence type="ECO:0000259" key="3">
    <source>
        <dbReference type="PROSITE" id="PS50977"/>
    </source>
</evidence>
<accession>A0ABR7YYU4</accession>
<feature type="DNA-binding region" description="H-T-H motif" evidence="2">
    <location>
        <begin position="54"/>
        <end position="73"/>
    </location>
</feature>
<evidence type="ECO:0000313" key="5">
    <source>
        <dbReference type="Proteomes" id="UP000805841"/>
    </source>
</evidence>
<evidence type="ECO:0000256" key="2">
    <source>
        <dbReference type="PROSITE-ProRule" id="PRU00335"/>
    </source>
</evidence>
<keyword evidence="5" id="KW-1185">Reference proteome</keyword>
<dbReference type="PROSITE" id="PS50977">
    <property type="entry name" value="HTH_TETR_2"/>
    <property type="match status" value="1"/>
</dbReference>
<dbReference type="SUPFAM" id="SSF46689">
    <property type="entry name" value="Homeodomain-like"/>
    <property type="match status" value="1"/>
</dbReference>
<dbReference type="RefSeq" id="WP_190418638.1">
    <property type="nucleotide sequence ID" value="NZ_JAAOCA010000006.1"/>
</dbReference>
<sequence>MAVKNKAASKALAGISDEAGIAAVRDKRQQSEVAKILQTAALNLFAEQSYSAVTIKDIAKATGMNSALIYYYFGSKEELFLAVIESTVEDAFRQFNSVKAEESDPQSIIALWLQIHILQFALLQKLAKMSLDYAGSPNHTPRIDKAIKKFYDKESVVLRKAIKDGIAHGVFREVDPVQMTSFISTYLDGVLFRSMMFPKFNYKRAISGMRDLLLEHMGPHG</sequence>
<dbReference type="PANTHER" id="PTHR30328">
    <property type="entry name" value="TRANSCRIPTIONAL REPRESSOR"/>
    <property type="match status" value="1"/>
</dbReference>
<dbReference type="Gene3D" id="1.10.10.60">
    <property type="entry name" value="Homeodomain-like"/>
    <property type="match status" value="1"/>
</dbReference>
<dbReference type="EMBL" id="JAAOCA010000006">
    <property type="protein sequence ID" value="MBD1598381.1"/>
    <property type="molecule type" value="Genomic_DNA"/>
</dbReference>
<dbReference type="InterPro" id="IPR001647">
    <property type="entry name" value="HTH_TetR"/>
</dbReference>